<keyword evidence="2" id="KW-1185">Reference proteome</keyword>
<proteinExistence type="predicted"/>
<sequence length="196" mass="21589">MDIFLGVLIGFAIVLAAIVAKSRFLDFTAQTPEDYTGNTPDFDIREHLNGRIACEGVIYGPTGRVSSRFVAEFFAEWDGNEGRMSEHFRYDSGVEQDREWRLSLSETGRIRADAADLVGVGSGQQMGSGVCLNYTIKLPESAGGHSLDVVDWMYLVENGTIINRSQFRKFGIKVAELVATMRPIESAQIDGQKDAA</sequence>
<gene>
    <name evidence="1" type="ORF">BOA8489_01213</name>
</gene>
<evidence type="ECO:0000313" key="2">
    <source>
        <dbReference type="Proteomes" id="UP000201838"/>
    </source>
</evidence>
<dbReference type="InterPro" id="IPR024409">
    <property type="entry name" value="DUF3833"/>
</dbReference>
<dbReference type="OrthoDB" id="5296954at2"/>
<dbReference type="AlphaFoldDB" id="A0A238IYM1"/>
<dbReference type="EMBL" id="FXXQ01000003">
    <property type="protein sequence ID" value="SMX23111.1"/>
    <property type="molecule type" value="Genomic_DNA"/>
</dbReference>
<evidence type="ECO:0008006" key="3">
    <source>
        <dbReference type="Google" id="ProtNLM"/>
    </source>
</evidence>
<organism evidence="1 2">
    <name type="scientific">Boseongicola aestuarii</name>
    <dbReference type="NCBI Taxonomy" id="1470561"/>
    <lineage>
        <taxon>Bacteria</taxon>
        <taxon>Pseudomonadati</taxon>
        <taxon>Pseudomonadota</taxon>
        <taxon>Alphaproteobacteria</taxon>
        <taxon>Rhodobacterales</taxon>
        <taxon>Paracoccaceae</taxon>
        <taxon>Boseongicola</taxon>
    </lineage>
</organism>
<accession>A0A238IYM1</accession>
<protein>
    <recommendedName>
        <fullName evidence="3">DUF3833 domain-containing protein</fullName>
    </recommendedName>
</protein>
<evidence type="ECO:0000313" key="1">
    <source>
        <dbReference type="EMBL" id="SMX23111.1"/>
    </source>
</evidence>
<dbReference type="Proteomes" id="UP000201838">
    <property type="component" value="Unassembled WGS sequence"/>
</dbReference>
<dbReference type="RefSeq" id="WP_093973111.1">
    <property type="nucleotide sequence ID" value="NZ_FXXQ01000003.1"/>
</dbReference>
<dbReference type="Pfam" id="PF12915">
    <property type="entry name" value="DUF3833"/>
    <property type="match status" value="1"/>
</dbReference>
<name>A0A238IYM1_9RHOB</name>
<reference evidence="1 2" key="1">
    <citation type="submission" date="2017-05" db="EMBL/GenBank/DDBJ databases">
        <authorList>
            <person name="Song R."/>
            <person name="Chenine A.L."/>
            <person name="Ruprecht R.M."/>
        </authorList>
    </citation>
    <scope>NUCLEOTIDE SEQUENCE [LARGE SCALE GENOMIC DNA]</scope>
    <source>
        <strain evidence="1 2">CECT 8489</strain>
    </source>
</reference>